<dbReference type="GO" id="GO:0070914">
    <property type="term" value="P:UV-damage excision repair"/>
    <property type="evidence" value="ECO:0007669"/>
    <property type="project" value="TreeGrafter"/>
</dbReference>
<dbReference type="PANTHER" id="PTHR12749:SF0">
    <property type="entry name" value="DNA EXCISION REPAIR PROTEIN ERCC-1"/>
    <property type="match status" value="1"/>
</dbReference>
<dbReference type="GO" id="GO:0003697">
    <property type="term" value="F:single-stranded DNA binding"/>
    <property type="evidence" value="ECO:0007669"/>
    <property type="project" value="TreeGrafter"/>
</dbReference>
<dbReference type="AlphaFoldDB" id="A0A2P2L6C1"/>
<dbReference type="GO" id="GO:0006312">
    <property type="term" value="P:mitotic recombination"/>
    <property type="evidence" value="ECO:0007669"/>
    <property type="project" value="TreeGrafter"/>
</dbReference>
<dbReference type="PANTHER" id="PTHR12749">
    <property type="entry name" value="EXCISION REPAIR CROSS-COMPLEMENTING 1 ERCC1"/>
    <property type="match status" value="1"/>
</dbReference>
<feature type="region of interest" description="Disordered" evidence="1">
    <location>
        <begin position="169"/>
        <end position="196"/>
    </location>
</feature>
<dbReference type="EMBL" id="GGEC01033046">
    <property type="protein sequence ID" value="MBX13530.1"/>
    <property type="molecule type" value="Transcribed_RNA"/>
</dbReference>
<protein>
    <submittedName>
        <fullName evidence="2">Uncharacterized protein MANES_09G164300</fullName>
    </submittedName>
</protein>
<dbReference type="SUPFAM" id="SSF47781">
    <property type="entry name" value="RuvA domain 2-like"/>
    <property type="match status" value="1"/>
</dbReference>
<dbReference type="GO" id="GO:0003684">
    <property type="term" value="F:damaged DNA binding"/>
    <property type="evidence" value="ECO:0007669"/>
    <property type="project" value="InterPro"/>
</dbReference>
<dbReference type="InterPro" id="IPR004579">
    <property type="entry name" value="ERCC1/RAD10/SWI10"/>
</dbReference>
<dbReference type="FunFam" id="1.10.150.20:FF:000017">
    <property type="entry name" value="DNA excision repair protein ERCC-1"/>
    <property type="match status" value="1"/>
</dbReference>
<sequence>MFFAYSLAECGRYLETIKMYENKPADLIQGQMDTDYLSRLNHAFTTVRHVNKTDVVTLGSTFGSLSNIMDASMEDLARCPGIGERKVKRLHDTFHEPFRRVISSQPVIPETTFQKGSDAPSVNEIVELEREREDVSKCGNREPEMTVKSALSMAFAKYADKFGKKNGKSLEEKMGETSDAVEPEAASGTPGEGAAD</sequence>
<accession>A0A2P2L6C1</accession>
<dbReference type="GO" id="GO:0000110">
    <property type="term" value="C:nucleotide-excision repair factor 1 complex"/>
    <property type="evidence" value="ECO:0007669"/>
    <property type="project" value="TreeGrafter"/>
</dbReference>
<evidence type="ECO:0000256" key="1">
    <source>
        <dbReference type="SAM" id="MobiDB-lite"/>
    </source>
</evidence>
<name>A0A2P2L6C1_RHIMU</name>
<proteinExistence type="predicted"/>
<organism evidence="2">
    <name type="scientific">Rhizophora mucronata</name>
    <name type="common">Asiatic mangrove</name>
    <dbReference type="NCBI Taxonomy" id="61149"/>
    <lineage>
        <taxon>Eukaryota</taxon>
        <taxon>Viridiplantae</taxon>
        <taxon>Streptophyta</taxon>
        <taxon>Embryophyta</taxon>
        <taxon>Tracheophyta</taxon>
        <taxon>Spermatophyta</taxon>
        <taxon>Magnoliopsida</taxon>
        <taxon>eudicotyledons</taxon>
        <taxon>Gunneridae</taxon>
        <taxon>Pentapetalae</taxon>
        <taxon>rosids</taxon>
        <taxon>fabids</taxon>
        <taxon>Malpighiales</taxon>
        <taxon>Rhizophoraceae</taxon>
        <taxon>Rhizophora</taxon>
    </lineage>
</organism>
<evidence type="ECO:0000313" key="2">
    <source>
        <dbReference type="EMBL" id="MBX13530.1"/>
    </source>
</evidence>
<dbReference type="Gene3D" id="1.10.150.20">
    <property type="entry name" value="5' to 3' exonuclease, C-terminal subdomain"/>
    <property type="match status" value="1"/>
</dbReference>
<dbReference type="GO" id="GO:0070522">
    <property type="term" value="C:ERCC4-ERCC1 complex"/>
    <property type="evidence" value="ECO:0007669"/>
    <property type="project" value="TreeGrafter"/>
</dbReference>
<dbReference type="InterPro" id="IPR010994">
    <property type="entry name" value="RuvA_2-like"/>
</dbReference>
<reference evidence="2" key="1">
    <citation type="submission" date="2018-02" db="EMBL/GenBank/DDBJ databases">
        <title>Rhizophora mucronata_Transcriptome.</title>
        <authorList>
            <person name="Meera S.P."/>
            <person name="Sreeshan A."/>
            <person name="Augustine A."/>
        </authorList>
    </citation>
    <scope>NUCLEOTIDE SEQUENCE</scope>
    <source>
        <tissue evidence="2">Leaf</tissue>
    </source>
</reference>
<dbReference type="Pfam" id="PF14520">
    <property type="entry name" value="HHH_5"/>
    <property type="match status" value="1"/>
</dbReference>